<feature type="compositionally biased region" description="Basic and acidic residues" evidence="3">
    <location>
        <begin position="1"/>
        <end position="11"/>
    </location>
</feature>
<feature type="compositionally biased region" description="Polar residues" evidence="3">
    <location>
        <begin position="147"/>
        <end position="157"/>
    </location>
</feature>
<dbReference type="InterPro" id="IPR035979">
    <property type="entry name" value="RBD_domain_sf"/>
</dbReference>
<feature type="compositionally biased region" description="Polar residues" evidence="3">
    <location>
        <begin position="165"/>
        <end position="174"/>
    </location>
</feature>
<dbReference type="Gene3D" id="3.30.70.330">
    <property type="match status" value="2"/>
</dbReference>
<dbReference type="SUPFAM" id="SSF54928">
    <property type="entry name" value="RNA-binding domain, RBD"/>
    <property type="match status" value="2"/>
</dbReference>
<evidence type="ECO:0000313" key="5">
    <source>
        <dbReference type="EMBL" id="RKP28115.1"/>
    </source>
</evidence>
<accession>A0A4P9Z6B0</accession>
<dbReference type="Proteomes" id="UP000278143">
    <property type="component" value="Unassembled WGS sequence"/>
</dbReference>
<dbReference type="InterPro" id="IPR012677">
    <property type="entry name" value="Nucleotide-bd_a/b_plait_sf"/>
</dbReference>
<evidence type="ECO:0000259" key="4">
    <source>
        <dbReference type="PROSITE" id="PS50102"/>
    </source>
</evidence>
<dbReference type="PANTHER" id="PTHR23236">
    <property type="entry name" value="EUKARYOTIC TRANSLATION INITIATION FACTOR 4B/4H"/>
    <property type="match status" value="1"/>
</dbReference>
<dbReference type="AlphaFoldDB" id="A0A4P9Z6B0"/>
<dbReference type="CDD" id="cd12397">
    <property type="entry name" value="RRM2_Nop13p_fungi"/>
    <property type="match status" value="1"/>
</dbReference>
<feature type="domain" description="RRM" evidence="4">
    <location>
        <begin position="66"/>
        <end position="142"/>
    </location>
</feature>
<evidence type="ECO:0000313" key="6">
    <source>
        <dbReference type="Proteomes" id="UP000278143"/>
    </source>
</evidence>
<evidence type="ECO:0000256" key="3">
    <source>
        <dbReference type="SAM" id="MobiDB-lite"/>
    </source>
</evidence>
<organism evidence="5 6">
    <name type="scientific">Syncephalis pseudoplumigaleata</name>
    <dbReference type="NCBI Taxonomy" id="1712513"/>
    <lineage>
        <taxon>Eukaryota</taxon>
        <taxon>Fungi</taxon>
        <taxon>Fungi incertae sedis</taxon>
        <taxon>Zoopagomycota</taxon>
        <taxon>Zoopagomycotina</taxon>
        <taxon>Zoopagomycetes</taxon>
        <taxon>Zoopagales</taxon>
        <taxon>Piptocephalidaceae</taxon>
        <taxon>Syncephalis</taxon>
    </lineage>
</organism>
<protein>
    <recommendedName>
        <fullName evidence="4">RRM domain-containing protein</fullName>
    </recommendedName>
</protein>
<feature type="compositionally biased region" description="Basic and acidic residues" evidence="3">
    <location>
        <begin position="51"/>
        <end position="64"/>
    </location>
</feature>
<evidence type="ECO:0000256" key="2">
    <source>
        <dbReference type="PROSITE-ProRule" id="PRU00176"/>
    </source>
</evidence>
<dbReference type="SMART" id="SM00360">
    <property type="entry name" value="RRM"/>
    <property type="match status" value="2"/>
</dbReference>
<feature type="region of interest" description="Disordered" evidence="3">
    <location>
        <begin position="147"/>
        <end position="175"/>
    </location>
</feature>
<reference evidence="6" key="1">
    <citation type="journal article" date="2018" name="Nat. Microbiol.">
        <title>Leveraging single-cell genomics to expand the fungal tree of life.</title>
        <authorList>
            <person name="Ahrendt S.R."/>
            <person name="Quandt C.A."/>
            <person name="Ciobanu D."/>
            <person name="Clum A."/>
            <person name="Salamov A."/>
            <person name="Andreopoulos B."/>
            <person name="Cheng J.F."/>
            <person name="Woyke T."/>
            <person name="Pelin A."/>
            <person name="Henrissat B."/>
            <person name="Reynolds N.K."/>
            <person name="Benny G.L."/>
            <person name="Smith M.E."/>
            <person name="James T.Y."/>
            <person name="Grigoriev I.V."/>
        </authorList>
    </citation>
    <scope>NUCLEOTIDE SEQUENCE [LARGE SCALE GENOMIC DNA]</scope>
    <source>
        <strain evidence="6">Benny S71-1</strain>
    </source>
</reference>
<dbReference type="GO" id="GO:0005730">
    <property type="term" value="C:nucleolus"/>
    <property type="evidence" value="ECO:0007669"/>
    <property type="project" value="TreeGrafter"/>
</dbReference>
<evidence type="ECO:0000256" key="1">
    <source>
        <dbReference type="ARBA" id="ARBA00022884"/>
    </source>
</evidence>
<gene>
    <name evidence="5" type="ORF">SYNPS1DRAFT_8063</name>
</gene>
<feature type="compositionally biased region" description="Acidic residues" evidence="3">
    <location>
        <begin position="12"/>
        <end position="21"/>
    </location>
</feature>
<feature type="non-terminal residue" evidence="5">
    <location>
        <position position="1"/>
    </location>
</feature>
<keyword evidence="6" id="KW-1185">Reference proteome</keyword>
<sequence>DKENEAAAKEGNDDEDGDLMEVDVNAEAPLSRKQRRLKKKEEMLAKSHAKEKKEEEKPGKAKRSEHGVWIGNLSYATDKKMLQAFFSSCGKPTRIHLPCSRPGVNRGFAYVDFATADEVASAIALSETMLDGRKVLIKDAHDFVKNTPTSEAATASKPNARPRGNQRQRQSNPPAATLFVGNLPFSTVKSDLEQLFSAFGRLHKVRLMTFEDSGKCKGFAYVDYVDVEGAKAAVESPKNHYLEGRVLRVEYGSEEAVKRG</sequence>
<dbReference type="GO" id="GO:0003723">
    <property type="term" value="F:RNA binding"/>
    <property type="evidence" value="ECO:0007669"/>
    <property type="project" value="UniProtKB-UniRule"/>
</dbReference>
<dbReference type="OrthoDB" id="439808at2759"/>
<name>A0A4P9Z6B0_9FUNG</name>
<feature type="region of interest" description="Disordered" evidence="3">
    <location>
        <begin position="1"/>
        <end position="64"/>
    </location>
</feature>
<dbReference type="PANTHER" id="PTHR23236:SF95">
    <property type="entry name" value="NUCLEOLAR PROTEIN 13"/>
    <property type="match status" value="1"/>
</dbReference>
<dbReference type="InterPro" id="IPR000504">
    <property type="entry name" value="RRM_dom"/>
</dbReference>
<proteinExistence type="predicted"/>
<dbReference type="InterPro" id="IPR034226">
    <property type="entry name" value="Nop13/Rnp24_RRM2"/>
</dbReference>
<feature type="non-terminal residue" evidence="5">
    <location>
        <position position="260"/>
    </location>
</feature>
<dbReference type="Pfam" id="PF00076">
    <property type="entry name" value="RRM_1"/>
    <property type="match status" value="2"/>
</dbReference>
<feature type="domain" description="RRM" evidence="4">
    <location>
        <begin position="176"/>
        <end position="254"/>
    </location>
</feature>
<keyword evidence="1 2" id="KW-0694">RNA-binding</keyword>
<dbReference type="EMBL" id="KZ989117">
    <property type="protein sequence ID" value="RKP28115.1"/>
    <property type="molecule type" value="Genomic_DNA"/>
</dbReference>
<dbReference type="PROSITE" id="PS50102">
    <property type="entry name" value="RRM"/>
    <property type="match status" value="2"/>
</dbReference>